<protein>
    <submittedName>
        <fullName evidence="4">Protein cordon-bleu isoform X5</fullName>
    </submittedName>
</protein>
<evidence type="ECO:0000313" key="3">
    <source>
        <dbReference type="Proteomes" id="UP001652583"/>
    </source>
</evidence>
<name>A0ABM3PSM6_ACIJB</name>
<dbReference type="Pfam" id="PF09469">
    <property type="entry name" value="Cobl"/>
    <property type="match status" value="1"/>
</dbReference>
<feature type="region of interest" description="Disordered" evidence="1">
    <location>
        <begin position="1"/>
        <end position="67"/>
    </location>
</feature>
<dbReference type="CDD" id="cd21799">
    <property type="entry name" value="WH2_Wa_Cobl"/>
    <property type="match status" value="1"/>
</dbReference>
<organism evidence="3 4">
    <name type="scientific">Acinonyx jubatus</name>
    <name type="common">Cheetah</name>
    <dbReference type="NCBI Taxonomy" id="32536"/>
    <lineage>
        <taxon>Eukaryota</taxon>
        <taxon>Metazoa</taxon>
        <taxon>Chordata</taxon>
        <taxon>Craniata</taxon>
        <taxon>Vertebrata</taxon>
        <taxon>Euteleostomi</taxon>
        <taxon>Mammalia</taxon>
        <taxon>Eutheria</taxon>
        <taxon>Laurasiatheria</taxon>
        <taxon>Carnivora</taxon>
        <taxon>Feliformia</taxon>
        <taxon>Felidae</taxon>
        <taxon>Felinae</taxon>
        <taxon>Acinonyx</taxon>
    </lineage>
</organism>
<feature type="region of interest" description="Disordered" evidence="1">
    <location>
        <begin position="276"/>
        <end position="502"/>
    </location>
</feature>
<evidence type="ECO:0000259" key="2">
    <source>
        <dbReference type="PROSITE" id="PS51082"/>
    </source>
</evidence>
<dbReference type="GeneID" id="106970651"/>
<feature type="compositionally biased region" description="Basic and acidic residues" evidence="1">
    <location>
        <begin position="902"/>
        <end position="911"/>
    </location>
</feature>
<feature type="compositionally biased region" description="Basic and acidic residues" evidence="1">
    <location>
        <begin position="442"/>
        <end position="455"/>
    </location>
</feature>
<feature type="compositionally biased region" description="Polar residues" evidence="1">
    <location>
        <begin position="573"/>
        <end position="582"/>
    </location>
</feature>
<dbReference type="Gene3D" id="3.10.20.90">
    <property type="entry name" value="Phosphatidylinositol 3-kinase Catalytic Subunit, Chain A, domain 1"/>
    <property type="match status" value="1"/>
</dbReference>
<feature type="region of interest" description="Disordered" evidence="1">
    <location>
        <begin position="530"/>
        <end position="554"/>
    </location>
</feature>
<feature type="compositionally biased region" description="Polar residues" evidence="1">
    <location>
        <begin position="278"/>
        <end position="310"/>
    </location>
</feature>
<feature type="compositionally biased region" description="Pro residues" evidence="1">
    <location>
        <begin position="357"/>
        <end position="372"/>
    </location>
</feature>
<dbReference type="InterPro" id="IPR019025">
    <property type="entry name" value="Cordon-bleu_ubiquitin_domain"/>
</dbReference>
<feature type="compositionally biased region" description="Polar residues" evidence="1">
    <location>
        <begin position="987"/>
        <end position="997"/>
    </location>
</feature>
<sequence length="1251" mass="132655">MLGKGPPGTWEARAACRAGGQFPFPPAEAPCGRRKTKGRAPPPPGKPATPNAHGGQTLRRAVSPGPPQSLLHMESLENSSVAVTVVLPSGLEKKSVVSGSHAMMDLLVELCLQNHLNPSHHALEIRSSETQQPLSFKPNTLVGTLNVHTVFLKEKVPEEKVKPGPPKAPEKSVRLVVNYLRTQKAVVRVSPEVPLQNILPVICAKCEVSPEHVVLLRDNIAGEELELSKSLNELGIKELYAWDNKRETFRKSSLGNDETDKEKKKFLGFFKVNKRSSSKGCLTTPNSPAVNPRSMTLGPSLSLGNISGVSVKSDMKKRRAPPPPTLPGLGPPVQDKASEKVSLGSQIDLQKKKRRAPAPPPLQPPPPSPLVPPRTQDQEENRKSATVSLPLGPGSPRGTDGAPPVPSEAEETVSVGSCFASEDTTEDSGVVSSPSDIVSLDSQHDSVKSKDKWATDQEDGSDQDLAGTPELGPRKSPTRERNSSGRRHSRPEEAATACRGDEDLFITGQFQKTLEELDGDLEELEDGYEAGTGSVNSVSGHRVSDATVPNSDEDAIPVTFIGEVLDDPVDSGLFSNRNNNAGSFDPGSVAGRGGHLLQSQAENSQQRETRADMPDSAAPPHGLGKEVKPASSDPCADGGLNKMEPKATSADFPTHNPNAEDGGEGPSSALSGQTQASKSASSSEPARAKEGEDKHGGSAPPSWYRRGQNPGCSYGLKYGLTTYKIVPPKSEMRCYDRGVSLSTGAIKIDELGNLVSPHANGGRTVAPSLPALDAETQPIGRIKEFWRSGSLEKHSGQPPECSTNRTPAPTTPARPQQQESGLKAEPTVPDPKATSPPQQSAHREAGRHVEEGRDWPPVAATRHVKVPAANASEVLFLKPQRRTSSQYVASAIAKRMGPQKAQAEETREGRAPELAGRPPARREGSAPSPLPETRIRADWEASAVGAQPRGLVSSPDGKSSAQDGPAAIRRSPCVPPVTAAQRGHVSMGQSSSFSGKQSLGDHRASSASVPRRTLDSADPLPARSGDDQTPDRTLVNGSRWVPIPSEPPHSPRGSGTSGHAGQEPPEQEEKPEANGTLPPSIFGPKKKFRPIVQRPAPKDTSLHSALMEAIHSAGGKDRLRKIAEHASEAGPRKLSCREAEGERSALLAAIRGHSGARSLRKVSSFASEELRSFRDAALLEHGPEPPGLDDLGVRPPPALPPPPPPATQAPSMSRPASRSSSGNPAEARQALMDAIRSGTGAARLRKVPLLV</sequence>
<dbReference type="PROSITE" id="PS51082">
    <property type="entry name" value="WH2"/>
    <property type="match status" value="3"/>
</dbReference>
<dbReference type="RefSeq" id="XP_053074672.1">
    <property type="nucleotide sequence ID" value="XM_053218697.1"/>
</dbReference>
<feature type="region of interest" description="Disordered" evidence="1">
    <location>
        <begin position="1176"/>
        <end position="1239"/>
    </location>
</feature>
<accession>A0ABM3PSM6</accession>
<feature type="domain" description="WH2" evidence="2">
    <location>
        <begin position="1142"/>
        <end position="1162"/>
    </location>
</feature>
<feature type="compositionally biased region" description="Low complexity" evidence="1">
    <location>
        <begin position="1208"/>
        <end position="1221"/>
    </location>
</feature>
<feature type="region of interest" description="Disordered" evidence="1">
    <location>
        <begin position="568"/>
        <end position="708"/>
    </location>
</feature>
<dbReference type="PANTHER" id="PTHR47008">
    <property type="entry name" value="PROTEIN CORDON-BLEU"/>
    <property type="match status" value="1"/>
</dbReference>
<feature type="compositionally biased region" description="Pro residues" evidence="1">
    <location>
        <begin position="1194"/>
        <end position="1207"/>
    </location>
</feature>
<feature type="compositionally biased region" description="Basic and acidic residues" evidence="1">
    <location>
        <begin position="841"/>
        <end position="854"/>
    </location>
</feature>
<gene>
    <name evidence="4" type="primary">COBL</name>
</gene>
<dbReference type="SMART" id="SM00246">
    <property type="entry name" value="WH2"/>
    <property type="match status" value="3"/>
</dbReference>
<dbReference type="PANTHER" id="PTHR47008:SF1">
    <property type="entry name" value="PROTEIN CORDON-BLEU"/>
    <property type="match status" value="1"/>
</dbReference>
<proteinExistence type="predicted"/>
<feature type="domain" description="WH2" evidence="2">
    <location>
        <begin position="1102"/>
        <end position="1122"/>
    </location>
</feature>
<feature type="domain" description="WH2" evidence="2">
    <location>
        <begin position="1227"/>
        <end position="1247"/>
    </location>
</feature>
<reference evidence="4" key="1">
    <citation type="submission" date="2025-08" db="UniProtKB">
        <authorList>
            <consortium name="RefSeq"/>
        </authorList>
    </citation>
    <scope>IDENTIFICATION</scope>
    <source>
        <tissue evidence="4">Blood</tissue>
    </source>
</reference>
<feature type="region of interest" description="Disordered" evidence="1">
    <location>
        <begin position="891"/>
        <end position="1087"/>
    </location>
</feature>
<dbReference type="CDD" id="cd21801">
    <property type="entry name" value="WH2_Wc_Cobl"/>
    <property type="match status" value="1"/>
</dbReference>
<evidence type="ECO:0000313" key="4">
    <source>
        <dbReference type="RefSeq" id="XP_053074672.1"/>
    </source>
</evidence>
<feature type="compositionally biased region" description="Low complexity" evidence="1">
    <location>
        <begin position="805"/>
        <end position="818"/>
    </location>
</feature>
<dbReference type="CDD" id="cd21800">
    <property type="entry name" value="WH2_Wb_Cobl"/>
    <property type="match status" value="1"/>
</dbReference>
<feature type="compositionally biased region" description="Basic and acidic residues" evidence="1">
    <location>
        <begin position="686"/>
        <end position="696"/>
    </location>
</feature>
<feature type="compositionally biased region" description="Pro residues" evidence="1">
    <location>
        <begin position="321"/>
        <end position="330"/>
    </location>
</feature>
<feature type="region of interest" description="Disordered" evidence="1">
    <location>
        <begin position="1114"/>
        <end position="1141"/>
    </location>
</feature>
<keyword evidence="3" id="KW-1185">Reference proteome</keyword>
<dbReference type="Proteomes" id="UP001652583">
    <property type="component" value="Chromosome A2"/>
</dbReference>
<dbReference type="Pfam" id="PF02205">
    <property type="entry name" value="WH2"/>
    <property type="match status" value="3"/>
</dbReference>
<dbReference type="InterPro" id="IPR003124">
    <property type="entry name" value="WH2_dom"/>
</dbReference>
<feature type="compositionally biased region" description="Polar residues" evidence="1">
    <location>
        <begin position="668"/>
        <end position="684"/>
    </location>
</feature>
<feature type="region of interest" description="Disordered" evidence="1">
    <location>
        <begin position="790"/>
        <end position="860"/>
    </location>
</feature>
<evidence type="ECO:0000256" key="1">
    <source>
        <dbReference type="SAM" id="MobiDB-lite"/>
    </source>
</evidence>
<dbReference type="InterPro" id="IPR039895">
    <property type="entry name" value="COBL-like"/>
</dbReference>